<dbReference type="PaxDb" id="3055-EDP02086"/>
<evidence type="ECO:0000256" key="3">
    <source>
        <dbReference type="ARBA" id="ARBA00022737"/>
    </source>
</evidence>
<keyword evidence="4" id="KW-0508">mRNA splicing</keyword>
<dbReference type="PANTHER" id="PTHR44917">
    <property type="entry name" value="PROTEIN HIGH CHLOROPHYLL FLUORESCENT 107"/>
    <property type="match status" value="1"/>
</dbReference>
<dbReference type="GO" id="GO:0006397">
    <property type="term" value="P:mRNA processing"/>
    <property type="evidence" value="ECO:0000318"/>
    <property type="project" value="GO_Central"/>
</dbReference>
<feature type="region of interest" description="Disordered" evidence="7">
    <location>
        <begin position="25"/>
        <end position="62"/>
    </location>
</feature>
<keyword evidence="6" id="KW-0802">TPR repeat</keyword>
<reference evidence="9" key="3">
    <citation type="submission" date="2017-07" db="EMBL/GenBank/DDBJ databases">
        <title>WGS assembly of Chlamydomonas reinhardtii.</title>
        <authorList>
            <consortium name="Chlamydomonas Annotation Team"/>
            <consortium name="JGI Annotation Team"/>
            <person name="Merchant S.S."/>
            <person name="Prochnik S.E."/>
            <person name="Vallon O."/>
            <person name="Harris E.H."/>
            <person name="Karpowicz S.J."/>
            <person name="Witman G.B."/>
            <person name="Terry A."/>
            <person name="Salamov A."/>
            <person name="Fritz-Laylin L.K."/>
            <person name="Marechal-Drouard L."/>
            <person name="Marshall W.F."/>
            <person name="Qu L.H."/>
            <person name="Nelson D.R."/>
            <person name="Sanderfoot A.A."/>
            <person name="Spalding M.H."/>
            <person name="Kapitonov V.V."/>
            <person name="Ren Q."/>
            <person name="Ferris P."/>
            <person name="Lindquist E."/>
            <person name="Shapiro H."/>
            <person name="Lucas S.M."/>
            <person name="Grimwood J."/>
            <person name="Schmutz J."/>
            <person name="Grigoriev I.V."/>
            <person name="Rokhsar D.S."/>
        </authorList>
    </citation>
    <scope>NUCLEOTIDE SEQUENCE</scope>
    <source>
        <strain evidence="9">CC-503 cw92 mt+</strain>
    </source>
</reference>
<dbReference type="InterPro" id="IPR019734">
    <property type="entry name" value="TPR_rpt"/>
</dbReference>
<dbReference type="InterPro" id="IPR044624">
    <property type="entry name" value="Mbb1-like"/>
</dbReference>
<name>A0A172WYN8_CHLRE</name>
<feature type="compositionally biased region" description="Polar residues" evidence="7">
    <location>
        <begin position="969"/>
        <end position="982"/>
    </location>
</feature>
<evidence type="ECO:0000313" key="10">
    <source>
        <dbReference type="Proteomes" id="UP000006906"/>
    </source>
</evidence>
<dbReference type="Proteomes" id="UP000006906">
    <property type="component" value="Chromosome 9"/>
</dbReference>
<dbReference type="InterPro" id="IPR059164">
    <property type="entry name" value="HAT_PRP39_C"/>
</dbReference>
<dbReference type="AlphaFoldDB" id="A0A172WYN8"/>
<evidence type="ECO:0000256" key="1">
    <source>
        <dbReference type="ARBA" id="ARBA00004123"/>
    </source>
</evidence>
<dbReference type="InterPro" id="IPR011990">
    <property type="entry name" value="TPR-like_helical_dom_sf"/>
</dbReference>
<dbReference type="Gramene" id="PNW78771">
    <property type="protein sequence ID" value="PNW78771"/>
    <property type="gene ID" value="CHLRE_09g389615v5"/>
</dbReference>
<evidence type="ECO:0000256" key="7">
    <source>
        <dbReference type="SAM" id="MobiDB-lite"/>
    </source>
</evidence>
<feature type="region of interest" description="Disordered" evidence="7">
    <location>
        <begin position="624"/>
        <end position="656"/>
    </location>
</feature>
<evidence type="ECO:0000256" key="5">
    <source>
        <dbReference type="ARBA" id="ARBA00023242"/>
    </source>
</evidence>
<proteinExistence type="predicted"/>
<dbReference type="PANTHER" id="PTHR44917:SF1">
    <property type="entry name" value="PROTEIN HIGH CHLOROPHYLL FLUORESCENT 107"/>
    <property type="match status" value="1"/>
</dbReference>
<comment type="subcellular location">
    <subcellularLocation>
        <location evidence="1">Nucleus</location>
    </subcellularLocation>
</comment>
<feature type="region of interest" description="Disordered" evidence="7">
    <location>
        <begin position="133"/>
        <end position="207"/>
    </location>
</feature>
<evidence type="ECO:0000313" key="9">
    <source>
        <dbReference type="EMBL" id="PNW78771.1"/>
    </source>
</evidence>
<dbReference type="SUPFAM" id="SSF48452">
    <property type="entry name" value="TPR-like"/>
    <property type="match status" value="3"/>
</dbReference>
<dbReference type="Gene3D" id="1.25.40.10">
    <property type="entry name" value="Tetratricopeptide repeat domain"/>
    <property type="match status" value="3"/>
</dbReference>
<feature type="region of interest" description="Disordered" evidence="7">
    <location>
        <begin position="279"/>
        <end position="305"/>
    </location>
</feature>
<accession>A0A172WYN8</accession>
<keyword evidence="10" id="KW-1185">Reference proteome</keyword>
<dbReference type="SMART" id="SM00028">
    <property type="entry name" value="TPR"/>
    <property type="match status" value="12"/>
</dbReference>
<dbReference type="Pfam" id="PF13432">
    <property type="entry name" value="TPR_16"/>
    <property type="match status" value="3"/>
</dbReference>
<dbReference type="Pfam" id="PF23241">
    <property type="entry name" value="HAT_PRP39_C"/>
    <property type="match status" value="1"/>
</dbReference>
<sequence length="982" mass="104699">MMHSLHARVETARGAAGDPTLWSTSCSSGWRAPAGSAARALPDPHTARAPGTWPRPARTRNPARAALCQASLSASGPCWDAGAERAVPRRGQLAAAAGARGAVPASVTTEVLQATSDVEDGVEWRTAAQLLELEPASTSADGTDGGSARLSRKGKQPQAVPQLLPRAAPRKRSSGTSSSDDEQLSTNSGAPGASPSSKLATSEQLGGASASAATGNAATAAPTGVAAVGAPTAEAAAPAAASTSSMDGADSLFAFLSSHVAQVAASKQEGGVPEDQLQLEQQRPQDGQQQQQQQQTARPSKTATQLQHQIRRLKRSGRLATALRLSYQGMEEHPRMRCFVASAASLEAKLGRKDAALALLDDGLARWPGNVALLLPLGRTRAALGDRAGAREAFRAALAAEPDNAYVLHSWGMVEAAAGDVAAARALFRSAVRAEPDMAATYTAWARMEATARRGPAGEEAARRVFEEGQRADPSHVPLLHAWAMFELNHDKQSAARRLLARALELDPHHVPSWMALGQLEWRQGNAARAREVFELGLSLGGRGAGMQVSLLSALAELELGMKNVKRARELFERLRQYAPRHVPALLSAAQMEHRAGNAARAARLYDEAQAAVEQQGVVRGSEGVPARILRPRRRQQAATATEQAQAGAGTAAEPATAELGEPAEGAPGAEATAFRGSPPGAVVPVLHARAQAALRDGDVEAAERWLAAVESLEPGNGYLCHTRGLLCQREGRVEAAEDWFRRGLRCRGSHEGALLCYEGLAELLAFKGLKDEARAVWRAGAAAVQPLTSRYLRQAALFEKKERNWAAAAALFSDAVRRDPQDYRSWLQWAVFERRQRNFEAAERCFQRGTAVAPGYPYLWYSYATMLVALKRLPEARAVLQTATRNCPRSAPLWMEWALMEAAAGDVQAARRLFMRGSEVPPTFQHAPLYQAWAEFERQQGDEATAQRLAQQAEVLSQAPGPGRRSRGSQVEPSAGPSATV</sequence>
<dbReference type="GO" id="GO:0003727">
    <property type="term" value="F:single-stranded RNA binding"/>
    <property type="evidence" value="ECO:0000318"/>
    <property type="project" value="GO_Central"/>
</dbReference>
<dbReference type="GO" id="GO:0006417">
    <property type="term" value="P:regulation of translation"/>
    <property type="evidence" value="ECO:0000318"/>
    <property type="project" value="GO_Central"/>
</dbReference>
<organism evidence="8">
    <name type="scientific">Chlamydomonas reinhardtii</name>
    <name type="common">Chlamydomonas smithii</name>
    <dbReference type="NCBI Taxonomy" id="3055"/>
    <lineage>
        <taxon>Eukaryota</taxon>
        <taxon>Viridiplantae</taxon>
        <taxon>Chlorophyta</taxon>
        <taxon>core chlorophytes</taxon>
        <taxon>Chlorophyceae</taxon>
        <taxon>CS clade</taxon>
        <taxon>Chlamydomonadales</taxon>
        <taxon>Chlamydomonadaceae</taxon>
        <taxon>Chlamydomonas</taxon>
    </lineage>
</organism>
<gene>
    <name evidence="9" type="ORF">CHLRE_09g389615v5</name>
</gene>
<feature type="region of interest" description="Disordered" evidence="7">
    <location>
        <begin position="1"/>
        <end position="20"/>
    </location>
</feature>
<feature type="compositionally biased region" description="Low complexity" evidence="7">
    <location>
        <begin position="637"/>
        <end position="656"/>
    </location>
</feature>
<keyword evidence="2" id="KW-0507">mRNA processing</keyword>
<dbReference type="EMBL" id="KX247010">
    <property type="protein sequence ID" value="ANF28847.1"/>
    <property type="molecule type" value="Genomic_DNA"/>
</dbReference>
<dbReference type="GO" id="GO:0003729">
    <property type="term" value="F:mRNA binding"/>
    <property type="evidence" value="ECO:0007669"/>
    <property type="project" value="InterPro"/>
</dbReference>
<feature type="region of interest" description="Disordered" evidence="7">
    <location>
        <begin position="952"/>
        <end position="982"/>
    </location>
</feature>
<evidence type="ECO:0000256" key="6">
    <source>
        <dbReference type="PROSITE-ProRule" id="PRU00339"/>
    </source>
</evidence>
<protein>
    <submittedName>
        <fullName evidence="8">Mac1</fullName>
    </submittedName>
</protein>
<feature type="compositionally biased region" description="Polar residues" evidence="7">
    <location>
        <begin position="296"/>
        <end position="305"/>
    </location>
</feature>
<evidence type="ECO:0000256" key="4">
    <source>
        <dbReference type="ARBA" id="ARBA00023187"/>
    </source>
</evidence>
<dbReference type="GeneID" id="5720614"/>
<dbReference type="OrthoDB" id="541719at2759"/>
<dbReference type="STRING" id="3055.A0A172WYN8"/>
<evidence type="ECO:0000256" key="2">
    <source>
        <dbReference type="ARBA" id="ARBA00022664"/>
    </source>
</evidence>
<reference evidence="9 10" key="1">
    <citation type="journal article" date="2007" name="Science">
        <title>The Chlamydomonas genome reveals the evolution of key animal and plant functions.</title>
        <authorList>
            <person name="Merchant S.S."/>
            <person name="Prochnik S.E."/>
            <person name="Vallon O."/>
            <person name="Harris E.H."/>
            <person name="Karpowicz S.J."/>
            <person name="Witman G.B."/>
            <person name="Terry A."/>
            <person name="Salamov A."/>
            <person name="Fritz-Laylin L.K."/>
            <person name="Marechal-Drouard L."/>
            <person name="Marshall W.F."/>
            <person name="Qu L.H."/>
            <person name="Nelson D.R."/>
            <person name="Sanderfoot A.A."/>
            <person name="Spalding M.H."/>
            <person name="Kapitonov V.V."/>
            <person name="Ren Q."/>
            <person name="Ferris P."/>
            <person name="Lindquist E."/>
            <person name="Shapiro H."/>
            <person name="Lucas S.M."/>
            <person name="Grimwood J."/>
            <person name="Schmutz J."/>
            <person name="Cardol P."/>
            <person name="Cerutti H."/>
            <person name="Chanfreau G."/>
            <person name="Chen C.L."/>
            <person name="Cognat V."/>
            <person name="Croft M.T."/>
            <person name="Dent R."/>
            <person name="Dutcher S."/>
            <person name="Fernandez E."/>
            <person name="Fukuzawa H."/>
            <person name="Gonzalez-Ballester D."/>
            <person name="Gonzalez-Halphen D."/>
            <person name="Hallmann A."/>
            <person name="Hanikenne M."/>
            <person name="Hippler M."/>
            <person name="Inwood W."/>
            <person name="Jabbari K."/>
            <person name="Kalanon M."/>
            <person name="Kuras R."/>
            <person name="Lefebvre P.A."/>
            <person name="Lemaire S.D."/>
            <person name="Lobanov A.V."/>
            <person name="Lohr M."/>
            <person name="Manuell A."/>
            <person name="Meier I."/>
            <person name="Mets L."/>
            <person name="Mittag M."/>
            <person name="Mittelmeier T."/>
            <person name="Moroney J.V."/>
            <person name="Moseley J."/>
            <person name="Napoli C."/>
            <person name="Nedelcu A.M."/>
            <person name="Niyogi K."/>
            <person name="Novoselov S.V."/>
            <person name="Paulsen I.T."/>
            <person name="Pazour G."/>
            <person name="Purton S."/>
            <person name="Ral J.P."/>
            <person name="Riano-Pachon D.M."/>
            <person name="Riekhof W."/>
            <person name="Rymarquis L."/>
            <person name="Schroda M."/>
            <person name="Stern D."/>
            <person name="Umen J."/>
            <person name="Willows R."/>
            <person name="Wilson N."/>
            <person name="Zimmer S.L."/>
            <person name="Allmer J."/>
            <person name="Balk J."/>
            <person name="Bisova K."/>
            <person name="Chen C.J."/>
            <person name="Elias M."/>
            <person name="Gendler K."/>
            <person name="Hauser C."/>
            <person name="Lamb M.R."/>
            <person name="Ledford H."/>
            <person name="Long J.C."/>
            <person name="Minagawa J."/>
            <person name="Page M.D."/>
            <person name="Pan J."/>
            <person name="Pootakham W."/>
            <person name="Roje S."/>
            <person name="Rose A."/>
            <person name="Stahlberg E."/>
            <person name="Terauchi A.M."/>
            <person name="Yang P."/>
            <person name="Ball S."/>
            <person name="Bowler C."/>
            <person name="Dieckmann C.L."/>
            <person name="Gladyshev V.N."/>
            <person name="Green P."/>
            <person name="Jorgensen R."/>
            <person name="Mayfield S."/>
            <person name="Mueller-Roeber B."/>
            <person name="Rajamani S."/>
            <person name="Sayre R.T."/>
            <person name="Brokstein P."/>
            <person name="Dubchak I."/>
            <person name="Goodstein D."/>
            <person name="Hornick L."/>
            <person name="Huang Y.W."/>
            <person name="Jhaveri J."/>
            <person name="Luo Y."/>
            <person name="Martinez D."/>
            <person name="Ngau W.C."/>
            <person name="Otillar B."/>
            <person name="Poliakov A."/>
            <person name="Porter A."/>
            <person name="Szajkowski L."/>
            <person name="Werner G."/>
            <person name="Zhou K."/>
            <person name="Grigoriev I.V."/>
            <person name="Rokhsar D.S."/>
            <person name="Grossman A.R."/>
        </authorList>
    </citation>
    <scope>NUCLEOTIDE SEQUENCE [LARGE SCALE GENOMIC DNA]</scope>
    <source>
        <strain evidence="10">CC-503</strain>
        <strain evidence="9">CC-503 cw92 mt+</strain>
    </source>
</reference>
<feature type="compositionally biased region" description="Low complexity" evidence="7">
    <location>
        <begin position="279"/>
        <end position="295"/>
    </location>
</feature>
<feature type="compositionally biased region" description="Polar residues" evidence="7">
    <location>
        <begin position="174"/>
        <end position="204"/>
    </location>
</feature>
<keyword evidence="5" id="KW-0539">Nucleus</keyword>
<dbReference type="KEGG" id="cre:CHLRE_09g389615v5"/>
<dbReference type="ExpressionAtlas" id="A0A172WYN8">
    <property type="expression patterns" value="baseline and differential"/>
</dbReference>
<dbReference type="EMBL" id="CM008970">
    <property type="protein sequence ID" value="PNW78771.1"/>
    <property type="molecule type" value="Genomic_DNA"/>
</dbReference>
<dbReference type="InterPro" id="IPR003107">
    <property type="entry name" value="HAT"/>
</dbReference>
<evidence type="ECO:0000313" key="8">
    <source>
        <dbReference type="EMBL" id="ANF28847.1"/>
    </source>
</evidence>
<feature type="repeat" description="TPR" evidence="6">
    <location>
        <begin position="371"/>
        <end position="404"/>
    </location>
</feature>
<dbReference type="PROSITE" id="PS50005">
    <property type="entry name" value="TPR"/>
    <property type="match status" value="1"/>
</dbReference>
<reference evidence="8" key="2">
    <citation type="journal article" date="2016" name="Plant Cell">
        <title>A Nucleus-Encoded Chloroplast Phosphoprotein Governs Expression of the Photosystem I Subunit PsaC in Chlamydomonas reinhardtii.</title>
        <authorList>
            <person name="Douchi D."/>
            <person name="Qu Y."/>
            <person name="Longoni P."/>
            <person name="Legendre-Lefebvre L."/>
            <person name="Johnson X."/>
            <person name="Schmitz-Linneweber C."/>
            <person name="Goldschmidt-Clermont M."/>
        </authorList>
    </citation>
    <scope>NUCLEOTIDE SEQUENCE</scope>
</reference>
<dbReference type="SMART" id="SM00386">
    <property type="entry name" value="HAT"/>
    <property type="match status" value="10"/>
</dbReference>
<dbReference type="RefSeq" id="XP_042921118.1">
    <property type="nucleotide sequence ID" value="XM_043065514.1"/>
</dbReference>
<keyword evidence="3" id="KW-0677">Repeat</keyword>